<dbReference type="InterPro" id="IPR001818">
    <property type="entry name" value="Pept_M10_metallopeptidase"/>
</dbReference>
<dbReference type="Gene3D" id="3.40.390.10">
    <property type="entry name" value="Collagenase (Catalytic Domain)"/>
    <property type="match status" value="1"/>
</dbReference>
<dbReference type="EMBL" id="WUBL01000236">
    <property type="protein sequence ID" value="KAF2963067.1"/>
    <property type="molecule type" value="Genomic_DNA"/>
</dbReference>
<comment type="caution">
    <text evidence="7">The sequence shown here is derived from an EMBL/GenBank/DDBJ whole genome shotgun (WGS) entry which is preliminary data.</text>
</comment>
<evidence type="ECO:0000256" key="2">
    <source>
        <dbReference type="ARBA" id="ARBA00022723"/>
    </source>
</evidence>
<dbReference type="Pfam" id="PF00413">
    <property type="entry name" value="Peptidase_M10"/>
    <property type="match status" value="1"/>
</dbReference>
<dbReference type="Proteomes" id="UP000481858">
    <property type="component" value="Unassembled WGS sequence"/>
</dbReference>
<gene>
    <name evidence="7" type="ORF">GQX73_g10506</name>
</gene>
<dbReference type="AlphaFoldDB" id="A0A7C8MLH5"/>
<keyword evidence="2" id="KW-0479">Metal-binding</keyword>
<dbReference type="GO" id="GO:0008270">
    <property type="term" value="F:zinc ion binding"/>
    <property type="evidence" value="ECO:0007669"/>
    <property type="project" value="InterPro"/>
</dbReference>
<feature type="region of interest" description="Disordered" evidence="5">
    <location>
        <begin position="29"/>
        <end position="52"/>
    </location>
</feature>
<keyword evidence="8" id="KW-1185">Reference proteome</keyword>
<evidence type="ECO:0000256" key="1">
    <source>
        <dbReference type="ARBA" id="ARBA00022670"/>
    </source>
</evidence>
<sequence length="374" mass="41861">MESILLPYNIPSPTERQHHVDIAPQLTARAGNAPSENNVTGLSRDADNDDGGSAVITPPTYWVRPSSQSMIASPIITRKKDQEVWNLFNIPQSSNLLIGIDSYGEPSVGYNSDLGAEGDGHQARIAVSGSPVPAFVDYDQLSPRGADYYHCATQQRADGIARAQIGIGKYIPRWCNGATVTYVILDESFEKPDDARFTAVKVAEAISMWKSIGVKFEQVHRSHPATFQIRYLDLPFNTRPDVYAEAFFPQDGRGTLFVYELAFQAANMQYLANILAHEFGHILGLRHDFAGDIICKVTGETRESGSVRWGRRNRSSVMNYFTDLRQYSVKKQDLEELRSFYDFTEEKYKGRKILKFTPGRYLFPISGGTARGQL</sequence>
<keyword evidence="1" id="KW-0645">Protease</keyword>
<proteinExistence type="predicted"/>
<dbReference type="InParanoid" id="A0A7C8MLH5"/>
<dbReference type="SUPFAM" id="SSF55486">
    <property type="entry name" value="Metalloproteases ('zincins'), catalytic domain"/>
    <property type="match status" value="1"/>
</dbReference>
<dbReference type="GO" id="GO:0031012">
    <property type="term" value="C:extracellular matrix"/>
    <property type="evidence" value="ECO:0007669"/>
    <property type="project" value="InterPro"/>
</dbReference>
<evidence type="ECO:0000313" key="7">
    <source>
        <dbReference type="EMBL" id="KAF2963067.1"/>
    </source>
</evidence>
<accession>A0A7C8MLH5</accession>
<dbReference type="GO" id="GO:0006508">
    <property type="term" value="P:proteolysis"/>
    <property type="evidence" value="ECO:0007669"/>
    <property type="project" value="UniProtKB-KW"/>
</dbReference>
<evidence type="ECO:0000256" key="3">
    <source>
        <dbReference type="ARBA" id="ARBA00022801"/>
    </source>
</evidence>
<name>A0A7C8MLH5_9PEZI</name>
<evidence type="ECO:0000256" key="4">
    <source>
        <dbReference type="ARBA" id="ARBA00022833"/>
    </source>
</evidence>
<dbReference type="GO" id="GO:0004222">
    <property type="term" value="F:metalloendopeptidase activity"/>
    <property type="evidence" value="ECO:0007669"/>
    <property type="project" value="InterPro"/>
</dbReference>
<dbReference type="InterPro" id="IPR024079">
    <property type="entry name" value="MetalloPept_cat_dom_sf"/>
</dbReference>
<evidence type="ECO:0000256" key="5">
    <source>
        <dbReference type="SAM" id="MobiDB-lite"/>
    </source>
</evidence>
<keyword evidence="3" id="KW-0378">Hydrolase</keyword>
<keyword evidence="4" id="KW-0862">Zinc</keyword>
<protein>
    <recommendedName>
        <fullName evidence="6">Peptidase M10 metallopeptidase domain-containing protein</fullName>
    </recommendedName>
</protein>
<feature type="domain" description="Peptidase M10 metallopeptidase" evidence="6">
    <location>
        <begin position="174"/>
        <end position="290"/>
    </location>
</feature>
<dbReference type="OrthoDB" id="406838at2759"/>
<evidence type="ECO:0000313" key="8">
    <source>
        <dbReference type="Proteomes" id="UP000481858"/>
    </source>
</evidence>
<evidence type="ECO:0000259" key="6">
    <source>
        <dbReference type="Pfam" id="PF00413"/>
    </source>
</evidence>
<organism evidence="7 8">
    <name type="scientific">Xylaria multiplex</name>
    <dbReference type="NCBI Taxonomy" id="323545"/>
    <lineage>
        <taxon>Eukaryota</taxon>
        <taxon>Fungi</taxon>
        <taxon>Dikarya</taxon>
        <taxon>Ascomycota</taxon>
        <taxon>Pezizomycotina</taxon>
        <taxon>Sordariomycetes</taxon>
        <taxon>Xylariomycetidae</taxon>
        <taxon>Xylariales</taxon>
        <taxon>Xylariaceae</taxon>
        <taxon>Xylaria</taxon>
    </lineage>
</organism>
<reference evidence="7 8" key="1">
    <citation type="submission" date="2019-12" db="EMBL/GenBank/DDBJ databases">
        <title>Draft genome sequence of the ascomycete Xylaria multiplex DSM 110363.</title>
        <authorList>
            <person name="Buettner E."/>
            <person name="Kellner H."/>
        </authorList>
    </citation>
    <scope>NUCLEOTIDE SEQUENCE [LARGE SCALE GENOMIC DNA]</scope>
    <source>
        <strain evidence="7 8">DSM 110363</strain>
    </source>
</reference>